<evidence type="ECO:0000313" key="2">
    <source>
        <dbReference type="EMBL" id="KAL3320942.1"/>
    </source>
</evidence>
<accession>A0ABD2QN39</accession>
<dbReference type="EMBL" id="JBJKFK010000020">
    <property type="protein sequence ID" value="KAL3320942.1"/>
    <property type="molecule type" value="Genomic_DNA"/>
</dbReference>
<protein>
    <submittedName>
        <fullName evidence="2">Deoxynucleotidyltransferase terminal-interacting protein 2</fullName>
    </submittedName>
</protein>
<name>A0ABD2QN39_9PLAT</name>
<dbReference type="Pfam" id="PF08698">
    <property type="entry name" value="Fcf2"/>
    <property type="match status" value="1"/>
</dbReference>
<gene>
    <name evidence="2" type="primary">DNTTIP2</name>
    <name evidence="2" type="ORF">Ciccas_000388</name>
</gene>
<evidence type="ECO:0000313" key="3">
    <source>
        <dbReference type="Proteomes" id="UP001626550"/>
    </source>
</evidence>
<dbReference type="InterPro" id="IPR014810">
    <property type="entry name" value="Fcf2_C"/>
</dbReference>
<evidence type="ECO:0000259" key="1">
    <source>
        <dbReference type="Pfam" id="PF08698"/>
    </source>
</evidence>
<organism evidence="2 3">
    <name type="scientific">Cichlidogyrus casuarinus</name>
    <dbReference type="NCBI Taxonomy" id="1844966"/>
    <lineage>
        <taxon>Eukaryota</taxon>
        <taxon>Metazoa</taxon>
        <taxon>Spiralia</taxon>
        <taxon>Lophotrochozoa</taxon>
        <taxon>Platyhelminthes</taxon>
        <taxon>Monogenea</taxon>
        <taxon>Monopisthocotylea</taxon>
        <taxon>Dactylogyridea</taxon>
        <taxon>Ancyrocephalidae</taxon>
        <taxon>Cichlidogyrus</taxon>
    </lineage>
</organism>
<dbReference type="Proteomes" id="UP001626550">
    <property type="component" value="Unassembled WGS sequence"/>
</dbReference>
<feature type="domain" description="Fcf2 pre-rRNA processing C-terminal" evidence="1">
    <location>
        <begin position="119"/>
        <end position="200"/>
    </location>
</feature>
<keyword evidence="3" id="KW-1185">Reference proteome</keyword>
<sequence length="206" mass="23858">MEEELEFIKLNKHVAWKPVVHLTDVTADYMKDCPINYKHLSTYTNDKGLQVSDENESKIWANLGVLVTNNDQSESAPLTNKENDKSKSNLFYDKASLKPMQSAREKKRLRKQGIGVPVKWHEIPEVTEMTDEAKDDIAFIEKRSALVSDHHMKKSEGKHKRFHRGITVDDEASFHDRIPKKQRRDTIIDELLNNANIMKFVLISFP</sequence>
<proteinExistence type="predicted"/>
<dbReference type="AlphaFoldDB" id="A0ABD2QN39"/>
<comment type="caution">
    <text evidence="2">The sequence shown here is derived from an EMBL/GenBank/DDBJ whole genome shotgun (WGS) entry which is preliminary data.</text>
</comment>
<reference evidence="2 3" key="1">
    <citation type="submission" date="2024-11" db="EMBL/GenBank/DDBJ databases">
        <title>Adaptive evolution of stress response genes in parasites aligns with host niche diversity.</title>
        <authorList>
            <person name="Hahn C."/>
            <person name="Resl P."/>
        </authorList>
    </citation>
    <scope>NUCLEOTIDE SEQUENCE [LARGE SCALE GENOMIC DNA]</scope>
    <source>
        <strain evidence="2">EGGRZ-B1_66</strain>
        <tissue evidence="2">Body</tissue>
    </source>
</reference>